<dbReference type="EMBL" id="JWZT01000702">
    <property type="protein sequence ID" value="KII73690.1"/>
    <property type="molecule type" value="Genomic_DNA"/>
</dbReference>
<dbReference type="PANTHER" id="PTHR11461:SF367">
    <property type="entry name" value="GH21475P-RELATED"/>
    <property type="match status" value="1"/>
</dbReference>
<accession>A0A0C2NBI4</accession>
<protein>
    <submittedName>
        <fullName evidence="3">Glia-derived nexin</fullName>
    </submittedName>
</protein>
<dbReference type="Gene3D" id="3.30.497.10">
    <property type="entry name" value="Antithrombin, subunit I, domain 2"/>
    <property type="match status" value="1"/>
</dbReference>
<sequence>MTVIGLHSFNSQILNELYSSQNYTGNMAFSGIGLYLLLSAINFGLSGRSFSQLSNILGQNYHELFDTANWRNSERAYECLDRRYLAEEISSMNSVVFFSGDIFDYYKQISGLVCSLNHIKINDSDPEESACRLNKWISQTTFGSIWNMFDHSMMSENIMIFIHTLFFRADWKTKFNPALTKHELFYDDKCRPLKVAMMNQRSFYPIYDSIKDNFQILFKPLAHPYFLAAIVLPRVGHTIKDVLKSFKFNEMKNYFQNSSLKYADFKLPKFQVLSHADLVQPLTLFGITDIFERNHSGFGKMTYRNIAKIAVDELGLREIEFSRAIPEESISQQYLFHVRRPFLFFVYSSIDNHVFFSAIVTNPNEA</sequence>
<evidence type="ECO:0000313" key="4">
    <source>
        <dbReference type="Proteomes" id="UP000031668"/>
    </source>
</evidence>
<dbReference type="Gene3D" id="2.30.39.10">
    <property type="entry name" value="Alpha-1-antitrypsin, domain 1"/>
    <property type="match status" value="1"/>
</dbReference>
<organism evidence="3 4">
    <name type="scientific">Thelohanellus kitauei</name>
    <name type="common">Myxosporean</name>
    <dbReference type="NCBI Taxonomy" id="669202"/>
    <lineage>
        <taxon>Eukaryota</taxon>
        <taxon>Metazoa</taxon>
        <taxon>Cnidaria</taxon>
        <taxon>Myxozoa</taxon>
        <taxon>Myxosporea</taxon>
        <taxon>Bivalvulida</taxon>
        <taxon>Platysporina</taxon>
        <taxon>Myxobolidae</taxon>
        <taxon>Thelohanellus</taxon>
    </lineage>
</organism>
<dbReference type="InterPro" id="IPR023796">
    <property type="entry name" value="Serpin_dom"/>
</dbReference>
<name>A0A0C2NBI4_THEKT</name>
<comment type="similarity">
    <text evidence="1">Belongs to the serpin family.</text>
</comment>
<dbReference type="Pfam" id="PF00079">
    <property type="entry name" value="Serpin"/>
    <property type="match status" value="1"/>
</dbReference>
<proteinExistence type="inferred from homology"/>
<feature type="domain" description="Serpin" evidence="2">
    <location>
        <begin position="11"/>
        <end position="363"/>
    </location>
</feature>
<gene>
    <name evidence="3" type="ORF">RF11_14041</name>
</gene>
<comment type="caution">
    <text evidence="3">The sequence shown here is derived from an EMBL/GenBank/DDBJ whole genome shotgun (WGS) entry which is preliminary data.</text>
</comment>
<dbReference type="InterPro" id="IPR036186">
    <property type="entry name" value="Serpin_sf"/>
</dbReference>
<dbReference type="GO" id="GO:0005615">
    <property type="term" value="C:extracellular space"/>
    <property type="evidence" value="ECO:0007669"/>
    <property type="project" value="InterPro"/>
</dbReference>
<dbReference type="InterPro" id="IPR042178">
    <property type="entry name" value="Serpin_sf_1"/>
</dbReference>
<dbReference type="SUPFAM" id="SSF56574">
    <property type="entry name" value="Serpins"/>
    <property type="match status" value="1"/>
</dbReference>
<dbReference type="OrthoDB" id="5966977at2759"/>
<keyword evidence="4" id="KW-1185">Reference proteome</keyword>
<dbReference type="Proteomes" id="UP000031668">
    <property type="component" value="Unassembled WGS sequence"/>
</dbReference>
<evidence type="ECO:0000256" key="1">
    <source>
        <dbReference type="RuleBase" id="RU000411"/>
    </source>
</evidence>
<dbReference type="InterPro" id="IPR000215">
    <property type="entry name" value="Serpin_fam"/>
</dbReference>
<dbReference type="InterPro" id="IPR042185">
    <property type="entry name" value="Serpin_sf_2"/>
</dbReference>
<evidence type="ECO:0000313" key="3">
    <source>
        <dbReference type="EMBL" id="KII73690.1"/>
    </source>
</evidence>
<dbReference type="SMART" id="SM00093">
    <property type="entry name" value="SERPIN"/>
    <property type="match status" value="1"/>
</dbReference>
<dbReference type="GO" id="GO:0004867">
    <property type="term" value="F:serine-type endopeptidase inhibitor activity"/>
    <property type="evidence" value="ECO:0007669"/>
    <property type="project" value="InterPro"/>
</dbReference>
<dbReference type="PANTHER" id="PTHR11461">
    <property type="entry name" value="SERINE PROTEASE INHIBITOR, SERPIN"/>
    <property type="match status" value="1"/>
</dbReference>
<dbReference type="OMA" id="MSENIMI"/>
<evidence type="ECO:0000259" key="2">
    <source>
        <dbReference type="SMART" id="SM00093"/>
    </source>
</evidence>
<reference evidence="3 4" key="1">
    <citation type="journal article" date="2014" name="Genome Biol. Evol.">
        <title>The genome of the myxosporean Thelohanellus kitauei shows adaptations to nutrient acquisition within its fish host.</title>
        <authorList>
            <person name="Yang Y."/>
            <person name="Xiong J."/>
            <person name="Zhou Z."/>
            <person name="Huo F."/>
            <person name="Miao W."/>
            <person name="Ran C."/>
            <person name="Liu Y."/>
            <person name="Zhang J."/>
            <person name="Feng J."/>
            <person name="Wang M."/>
            <person name="Wang M."/>
            <person name="Wang L."/>
            <person name="Yao B."/>
        </authorList>
    </citation>
    <scope>NUCLEOTIDE SEQUENCE [LARGE SCALE GENOMIC DNA]</scope>
    <source>
        <strain evidence="3">Wuqing</strain>
    </source>
</reference>
<dbReference type="AlphaFoldDB" id="A0A0C2NBI4"/>